<keyword evidence="1" id="KW-1133">Transmembrane helix</keyword>
<sequence length="182" mass="21810">MFWEFIVISVACYVTHLLLLHYHLRRQSAIKELKPTTENTLTNDDINHIQTELENRGYLIRFPEKEITPLTREIEEKPHYHNDLPLHVYIFATGCIPQFEDAESLLTALEKITQQYGNVVFKEHPDDLAELSLEYNHDKQRFECVYSNHVDEIQSRRNEWLNREETLMFLKQVIDKYIKEYA</sequence>
<evidence type="ECO:0000256" key="1">
    <source>
        <dbReference type="SAM" id="Phobius"/>
    </source>
</evidence>
<dbReference type="Proteomes" id="UP000031623">
    <property type="component" value="Chromosome"/>
</dbReference>
<organism evidence="2 3">
    <name type="scientific">Thioploca ingrica</name>
    <dbReference type="NCBI Taxonomy" id="40754"/>
    <lineage>
        <taxon>Bacteria</taxon>
        <taxon>Pseudomonadati</taxon>
        <taxon>Pseudomonadota</taxon>
        <taxon>Gammaproteobacteria</taxon>
        <taxon>Thiotrichales</taxon>
        <taxon>Thiotrichaceae</taxon>
        <taxon>Thioploca</taxon>
    </lineage>
</organism>
<evidence type="ECO:0000313" key="3">
    <source>
        <dbReference type="Proteomes" id="UP000031623"/>
    </source>
</evidence>
<name>A0A090ADZ4_9GAMM</name>
<keyword evidence="1" id="KW-0812">Transmembrane</keyword>
<gene>
    <name evidence="2" type="ORF">THII_1871</name>
</gene>
<feature type="transmembrane region" description="Helical" evidence="1">
    <location>
        <begin position="6"/>
        <end position="24"/>
    </location>
</feature>
<keyword evidence="3" id="KW-1185">Reference proteome</keyword>
<proteinExistence type="predicted"/>
<dbReference type="STRING" id="40754.THII_1871"/>
<accession>A0A090ADZ4</accession>
<evidence type="ECO:0000313" key="2">
    <source>
        <dbReference type="EMBL" id="BAP56168.1"/>
    </source>
</evidence>
<dbReference type="AlphaFoldDB" id="A0A090ADZ4"/>
<keyword evidence="1" id="KW-0472">Membrane</keyword>
<dbReference type="KEGG" id="tig:THII_1871"/>
<reference evidence="2 3" key="1">
    <citation type="journal article" date="2014" name="ISME J.">
        <title>Ecophysiology of Thioploca ingrica as revealed by the complete genome sequence supplemented with proteomic evidence.</title>
        <authorList>
            <person name="Kojima H."/>
            <person name="Ogura Y."/>
            <person name="Yamamoto N."/>
            <person name="Togashi T."/>
            <person name="Mori H."/>
            <person name="Watanabe T."/>
            <person name="Nemoto F."/>
            <person name="Kurokawa K."/>
            <person name="Hayashi T."/>
            <person name="Fukui M."/>
        </authorList>
    </citation>
    <scope>NUCLEOTIDE SEQUENCE [LARGE SCALE GENOMIC DNA]</scope>
</reference>
<protein>
    <submittedName>
        <fullName evidence="2">Uncharacterized protein</fullName>
    </submittedName>
</protein>
<dbReference type="HOGENOM" id="CLU_1481332_0_0_6"/>
<dbReference type="EMBL" id="AP014633">
    <property type="protein sequence ID" value="BAP56168.1"/>
    <property type="molecule type" value="Genomic_DNA"/>
</dbReference>